<organism evidence="2 3">
    <name type="scientific">Puccinia coronata f. sp. avenae</name>
    <dbReference type="NCBI Taxonomy" id="200324"/>
    <lineage>
        <taxon>Eukaryota</taxon>
        <taxon>Fungi</taxon>
        <taxon>Dikarya</taxon>
        <taxon>Basidiomycota</taxon>
        <taxon>Pucciniomycotina</taxon>
        <taxon>Pucciniomycetes</taxon>
        <taxon>Pucciniales</taxon>
        <taxon>Pucciniaceae</taxon>
        <taxon>Puccinia</taxon>
    </lineage>
</organism>
<gene>
    <name evidence="2" type="ORF">PCANC_12406</name>
</gene>
<feature type="compositionally biased region" description="Basic and acidic residues" evidence="1">
    <location>
        <begin position="49"/>
        <end position="62"/>
    </location>
</feature>
<protein>
    <submittedName>
        <fullName evidence="2">Uncharacterized protein</fullName>
    </submittedName>
</protein>
<dbReference type="EMBL" id="PGCJ01000112">
    <property type="protein sequence ID" value="PLW47260.1"/>
    <property type="molecule type" value="Genomic_DNA"/>
</dbReference>
<proteinExistence type="predicted"/>
<keyword evidence="3" id="KW-1185">Reference proteome</keyword>
<evidence type="ECO:0000256" key="1">
    <source>
        <dbReference type="SAM" id="MobiDB-lite"/>
    </source>
</evidence>
<feature type="region of interest" description="Disordered" evidence="1">
    <location>
        <begin position="31"/>
        <end position="65"/>
    </location>
</feature>
<reference evidence="2 3" key="1">
    <citation type="submission" date="2017-11" db="EMBL/GenBank/DDBJ databases">
        <title>De novo assembly and phasing of dikaryotic genomes from two isolates of Puccinia coronata f. sp. avenae, the causal agent of oat crown rust.</title>
        <authorList>
            <person name="Miller M.E."/>
            <person name="Zhang Y."/>
            <person name="Omidvar V."/>
            <person name="Sperschneider J."/>
            <person name="Schwessinger B."/>
            <person name="Raley C."/>
            <person name="Palmer J.M."/>
            <person name="Garnica D."/>
            <person name="Upadhyaya N."/>
            <person name="Rathjen J."/>
            <person name="Taylor J.M."/>
            <person name="Park R.F."/>
            <person name="Dodds P.N."/>
            <person name="Hirsch C.D."/>
            <person name="Kianian S.F."/>
            <person name="Figueroa M."/>
        </authorList>
    </citation>
    <scope>NUCLEOTIDE SEQUENCE [LARGE SCALE GENOMIC DNA]</scope>
    <source>
        <strain evidence="2">12NC29</strain>
    </source>
</reference>
<name>A0A2N5VB92_9BASI</name>
<sequence>MTNRTAKRRRLLEDLFGSKLDEEDKDKEEFNDFLEYADDRPQIRAQQRPNKERDHQGGHEKLMTVQGSGVCRAFRRLPRHFANLPTASSSFKTSSPSSSSSPRSKTSSSSSSSSPSSKPSSPSSKPSSPSSKPSSPSSKPSSPSSKPSSPSSKPSSPFLFDSRTHPVSKYL</sequence>
<evidence type="ECO:0000313" key="2">
    <source>
        <dbReference type="EMBL" id="PLW47260.1"/>
    </source>
</evidence>
<evidence type="ECO:0000313" key="3">
    <source>
        <dbReference type="Proteomes" id="UP000235388"/>
    </source>
</evidence>
<dbReference type="AlphaFoldDB" id="A0A2N5VB92"/>
<accession>A0A2N5VB92</accession>
<feature type="compositionally biased region" description="Low complexity" evidence="1">
    <location>
        <begin position="88"/>
        <end position="157"/>
    </location>
</feature>
<comment type="caution">
    <text evidence="2">The sequence shown here is derived from an EMBL/GenBank/DDBJ whole genome shotgun (WGS) entry which is preliminary data.</text>
</comment>
<feature type="region of interest" description="Disordered" evidence="1">
    <location>
        <begin position="82"/>
        <end position="171"/>
    </location>
</feature>
<dbReference type="Proteomes" id="UP000235388">
    <property type="component" value="Unassembled WGS sequence"/>
</dbReference>